<dbReference type="InterPro" id="IPR023606">
    <property type="entry name" value="CoA-Trfase_III_dom_1_sf"/>
</dbReference>
<dbReference type="PANTHER" id="PTHR48207:SF3">
    <property type="entry name" value="SUCCINATE--HYDROXYMETHYLGLUTARATE COA-TRANSFERASE"/>
    <property type="match status" value="1"/>
</dbReference>
<dbReference type="Pfam" id="PF02515">
    <property type="entry name" value="CoA_transf_3"/>
    <property type="match status" value="1"/>
</dbReference>
<dbReference type="Gene3D" id="3.30.1540.10">
    <property type="entry name" value="formyl-coa transferase, domain 3"/>
    <property type="match status" value="1"/>
</dbReference>
<keyword evidence="3" id="KW-1185">Reference proteome</keyword>
<reference evidence="2 3" key="1">
    <citation type="submission" date="2017-11" db="EMBL/GenBank/DDBJ databases">
        <title>Draft genome of actinobacteria isolated from guarana (Paullinia cupana (Mart.) Ducke.</title>
        <authorList>
            <person name="Siqueira K.A."/>
            <person name="Liotti R.G."/>
            <person name="Mendes T.A.O."/>
            <person name="Soares M.A."/>
        </authorList>
    </citation>
    <scope>NUCLEOTIDE SEQUENCE [LARGE SCALE GENOMIC DNA]</scope>
    <source>
        <strain evidence="2 3">193</strain>
    </source>
</reference>
<keyword evidence="1 2" id="KW-0808">Transferase</keyword>
<organism evidence="2 3">
    <name type="scientific">Streptomyces shenzhenensis</name>
    <dbReference type="NCBI Taxonomy" id="943815"/>
    <lineage>
        <taxon>Bacteria</taxon>
        <taxon>Bacillati</taxon>
        <taxon>Actinomycetota</taxon>
        <taxon>Actinomycetes</taxon>
        <taxon>Kitasatosporales</taxon>
        <taxon>Streptomycetaceae</taxon>
        <taxon>Streptomyces</taxon>
    </lineage>
</organism>
<dbReference type="InterPro" id="IPR044855">
    <property type="entry name" value="CoA-Trfase_III_dom3_sf"/>
</dbReference>
<dbReference type="EMBL" id="PENI01000038">
    <property type="protein sequence ID" value="RMB80759.1"/>
    <property type="molecule type" value="Genomic_DNA"/>
</dbReference>
<dbReference type="RefSeq" id="WP_121894454.1">
    <property type="nucleotide sequence ID" value="NZ_PENI01000038.1"/>
</dbReference>
<dbReference type="GO" id="GO:0008410">
    <property type="term" value="F:CoA-transferase activity"/>
    <property type="evidence" value="ECO:0007669"/>
    <property type="project" value="TreeGrafter"/>
</dbReference>
<protein>
    <submittedName>
        <fullName evidence="2">Formyl-CoA transferase</fullName>
    </submittedName>
</protein>
<accession>A0A3M0I3U3</accession>
<evidence type="ECO:0000313" key="2">
    <source>
        <dbReference type="EMBL" id="RMB80759.1"/>
    </source>
</evidence>
<dbReference type="Proteomes" id="UP000270471">
    <property type="component" value="Unassembled WGS sequence"/>
</dbReference>
<dbReference type="InterPro" id="IPR050483">
    <property type="entry name" value="CoA-transferase_III_domain"/>
</dbReference>
<sequence>MNSAAHDPDRPRDPAGELPLAGTRVIELGNYIAAPTAGRLLADFGAEVIKIERPRTGDELRNWRLFAGDTSMLYRTINRNKKSVELDLRTEDGRATVLELVSRSDVLIENFRPGTLDKWGLTAAALTAANPELVVARVSAFGQTGPLAQRPGFAAVAEAYGGMRELVGESDRPPSRVGVSIGDSVAGLYAAFGIVMSLLDRTVRTSRGLRPWTPVDRHIDVALHEAVFSMMESLVPDYSAHGVLRERSGGRVHGIAPSNAYVCAGGEAVVIAGNGDSIFDRFMAAIGRPDLRADPDLATNAGRWARRDELDRAIEAWTRRHPRADVLAALTAADVPAGPIHTAKDIIDDAQFAARDMVQTLPVDVAGETRHVAFPGIVPVLGRRSVPVAHPGPDLGAHTHEVIATLLERPCGCRACPDTTAEQCAPDLIRHPRKDSAPS</sequence>
<gene>
    <name evidence="2" type="ORF">CTZ28_38515</name>
</gene>
<dbReference type="InterPro" id="IPR003673">
    <property type="entry name" value="CoA-Trfase_fam_III"/>
</dbReference>
<dbReference type="Gene3D" id="3.40.50.10540">
    <property type="entry name" value="Crotonobetainyl-coa:carnitine coa-transferase, domain 1"/>
    <property type="match status" value="1"/>
</dbReference>
<name>A0A3M0I3U3_9ACTN</name>
<evidence type="ECO:0000256" key="1">
    <source>
        <dbReference type="ARBA" id="ARBA00022679"/>
    </source>
</evidence>
<dbReference type="AlphaFoldDB" id="A0A3M0I3U3"/>
<dbReference type="SUPFAM" id="SSF89796">
    <property type="entry name" value="CoA-transferase family III (CaiB/BaiF)"/>
    <property type="match status" value="1"/>
</dbReference>
<dbReference type="PANTHER" id="PTHR48207">
    <property type="entry name" value="SUCCINATE--HYDROXYMETHYLGLUTARATE COA-TRANSFERASE"/>
    <property type="match status" value="1"/>
</dbReference>
<evidence type="ECO:0000313" key="3">
    <source>
        <dbReference type="Proteomes" id="UP000270471"/>
    </source>
</evidence>
<proteinExistence type="predicted"/>
<comment type="caution">
    <text evidence="2">The sequence shown here is derived from an EMBL/GenBank/DDBJ whole genome shotgun (WGS) entry which is preliminary data.</text>
</comment>
<dbReference type="OrthoDB" id="9797653at2"/>